<dbReference type="Gene3D" id="1.10.10.2830">
    <property type="match status" value="1"/>
</dbReference>
<feature type="compositionally biased region" description="Acidic residues" evidence="1">
    <location>
        <begin position="464"/>
        <end position="481"/>
    </location>
</feature>
<dbReference type="PANTHER" id="PTHR33375">
    <property type="entry name" value="CHROMOSOME-PARTITIONING PROTEIN PARB-RELATED"/>
    <property type="match status" value="1"/>
</dbReference>
<feature type="domain" description="ParB-like N-terminal" evidence="2">
    <location>
        <begin position="15"/>
        <end position="104"/>
    </location>
</feature>
<dbReference type="GO" id="GO:0005694">
    <property type="term" value="C:chromosome"/>
    <property type="evidence" value="ECO:0007669"/>
    <property type="project" value="TreeGrafter"/>
</dbReference>
<dbReference type="InterPro" id="IPR036086">
    <property type="entry name" value="ParB/Sulfiredoxin_sf"/>
</dbReference>
<accession>A5CLL2</accession>
<dbReference type="KEGG" id="cmi:pCM2_0001"/>
<dbReference type="PANTHER" id="PTHR33375:SF1">
    <property type="entry name" value="CHROMOSOME-PARTITIONING PROTEIN PARB-RELATED"/>
    <property type="match status" value="1"/>
</dbReference>
<dbReference type="EMBL" id="AM711866">
    <property type="protein sequence ID" value="CAM98482.1"/>
    <property type="molecule type" value="Genomic_DNA"/>
</dbReference>
<evidence type="ECO:0000313" key="3">
    <source>
        <dbReference type="EMBL" id="CAM98482.1"/>
    </source>
</evidence>
<evidence type="ECO:0000256" key="1">
    <source>
        <dbReference type="SAM" id="MobiDB-lite"/>
    </source>
</evidence>
<gene>
    <name evidence="3" type="ordered locus">pCM2_0001</name>
</gene>
<dbReference type="Pfam" id="PF02195">
    <property type="entry name" value="ParB_N"/>
    <property type="match status" value="1"/>
</dbReference>
<name>A5CLL2_CLAM3</name>
<keyword evidence="4" id="KW-1185">Reference proteome</keyword>
<evidence type="ECO:0000313" key="4">
    <source>
        <dbReference type="Proteomes" id="UP000001564"/>
    </source>
</evidence>
<dbReference type="SMART" id="SM00470">
    <property type="entry name" value="ParB"/>
    <property type="match status" value="1"/>
</dbReference>
<dbReference type="InterPro" id="IPR003115">
    <property type="entry name" value="ParB_N"/>
</dbReference>
<dbReference type="SUPFAM" id="SSF109709">
    <property type="entry name" value="KorB DNA-binding domain-like"/>
    <property type="match status" value="1"/>
</dbReference>
<dbReference type="AlphaFoldDB" id="A5CLL2"/>
<dbReference type="InterPro" id="IPR050336">
    <property type="entry name" value="Chromosome_partition/occlusion"/>
</dbReference>
<sequence length="512" mass="56230">MTITENTTSPVGVIEYLDPNTLIIEENVRPSADLDREFVQSIRANGVLTPVRARRDAEGRVLVRAGQRRTLAAREVGLATIAVHIIDGDEATAERIVQQLVENDQRLALTDADRTVAFKQLQFEGLSAAAISKRTGTKTATVKTTLQVANTPSAADAMTEHQLTLDQAAGLVEFDDDEETRATLIKTALTVPAQFEHELQRARDERARREALQAAITDHENRGYVIVDHENPEHEAFVPVYQLVTADGRYLHLSVEEMDALDGRGARIVDYFDGPEATYYLGDPEAVGFRRRQHETPAEVTMTDEQKAEQKAERRRVIANNKAWDSAESVRRTFLASLVTRKALPKNAVQVIASGLTTYRHEVGRAVQEGSPLAHEFFGIQQEYGYHGDALGKLAAGTPTKAQHVALAVVLGGIEASLSRESWRRARPEVAEYLRQLAAWGYTLSEVEQLIVDTDETRRAVRDADDDAEVDTEAADTDTDAADVVTAAVEDGPEPIDVDPAEGPEPDPAETA</sequence>
<feature type="compositionally biased region" description="Acidic residues" evidence="1">
    <location>
        <begin position="491"/>
        <end position="512"/>
    </location>
</feature>
<dbReference type="Gene3D" id="3.90.1530.30">
    <property type="match status" value="1"/>
</dbReference>
<dbReference type="HOGENOM" id="CLU_035220_0_0_11"/>
<dbReference type="GO" id="GO:0007059">
    <property type="term" value="P:chromosome segregation"/>
    <property type="evidence" value="ECO:0007669"/>
    <property type="project" value="TreeGrafter"/>
</dbReference>
<evidence type="ECO:0000259" key="2">
    <source>
        <dbReference type="SMART" id="SM00470"/>
    </source>
</evidence>
<keyword evidence="3" id="KW-0614">Plasmid</keyword>
<feature type="region of interest" description="Disordered" evidence="1">
    <location>
        <begin position="460"/>
        <end position="512"/>
    </location>
</feature>
<organism evidence="3 4">
    <name type="scientific">Clavibacter michiganensis subsp. michiganensis (strain NCPPB 382)</name>
    <dbReference type="NCBI Taxonomy" id="443906"/>
    <lineage>
        <taxon>Bacteria</taxon>
        <taxon>Bacillati</taxon>
        <taxon>Actinomycetota</taxon>
        <taxon>Actinomycetes</taxon>
        <taxon>Micrococcales</taxon>
        <taxon>Microbacteriaceae</taxon>
        <taxon>Clavibacter</taxon>
    </lineage>
</organism>
<protein>
    <recommendedName>
        <fullName evidence="2">ParB-like N-terminal domain-containing protein</fullName>
    </recommendedName>
</protein>
<dbReference type="Proteomes" id="UP000001564">
    <property type="component" value="Plasmid pCM2"/>
</dbReference>
<reference evidence="3 4" key="1">
    <citation type="journal article" date="2008" name="J. Bacteriol.">
        <title>The genome sequence of the tomato-pathogenic actinomycete Clavibacter michiganensis subsp. michiganensis NCPPB382 reveals a large island involved in pathogenicity.</title>
        <authorList>
            <person name="Gartemann K.H."/>
            <person name="Abt B."/>
            <person name="Bekel T."/>
            <person name="Burger A."/>
            <person name="Engemann J."/>
            <person name="Flugel M."/>
            <person name="Gaigalat L."/>
            <person name="Goesmann A."/>
            <person name="Grafen I."/>
            <person name="Kalinowski J."/>
            <person name="Kaup O."/>
            <person name="Kirchner O."/>
            <person name="Krause L."/>
            <person name="Linke B."/>
            <person name="McHardy A."/>
            <person name="Meyer F."/>
            <person name="Pohle S."/>
            <person name="Ruckert C."/>
            <person name="Schneiker S."/>
            <person name="Zellermann E.M."/>
            <person name="Puhler A."/>
            <person name="Eichenlaub R."/>
            <person name="Kaiser O."/>
            <person name="Bartels D."/>
        </authorList>
    </citation>
    <scope>NUCLEOTIDE SEQUENCE [LARGE SCALE GENOMIC DNA]</scope>
    <source>
        <strain evidence="3 4">NCPPB 382</strain>
        <plasmid evidence="3">pCM2</plasmid>
    </source>
</reference>
<geneLocation type="plasmid" evidence="3 4">
    <name>pCM2</name>
</geneLocation>
<dbReference type="SUPFAM" id="SSF110849">
    <property type="entry name" value="ParB/Sulfiredoxin"/>
    <property type="match status" value="1"/>
</dbReference>
<proteinExistence type="predicted"/>